<keyword evidence="2" id="KW-0808">Transferase</keyword>
<keyword evidence="2" id="KW-0489">Methyltransferase</keyword>
<dbReference type="Gene3D" id="3.40.50.150">
    <property type="entry name" value="Vaccinia Virus protein VP39"/>
    <property type="match status" value="1"/>
</dbReference>
<dbReference type="NCBIfam" id="TIGR01444">
    <property type="entry name" value="fkbM_fam"/>
    <property type="match status" value="1"/>
</dbReference>
<dbReference type="OrthoDB" id="8052759at2"/>
<dbReference type="InterPro" id="IPR029063">
    <property type="entry name" value="SAM-dependent_MTases_sf"/>
</dbReference>
<feature type="non-terminal residue" evidence="2">
    <location>
        <position position="210"/>
    </location>
</feature>
<dbReference type="RefSeq" id="WP_044415902.1">
    <property type="nucleotide sequence ID" value="NZ_JXXE01000498.1"/>
</dbReference>
<dbReference type="InterPro" id="IPR006342">
    <property type="entry name" value="FkbM_mtfrase"/>
</dbReference>
<name>A0A0D7EGE8_RHOPL</name>
<comment type="caution">
    <text evidence="2">The sequence shown here is derived from an EMBL/GenBank/DDBJ whole genome shotgun (WGS) entry which is preliminary data.</text>
</comment>
<dbReference type="SUPFAM" id="SSF53335">
    <property type="entry name" value="S-adenosyl-L-methionine-dependent methyltransferases"/>
    <property type="match status" value="1"/>
</dbReference>
<feature type="domain" description="Methyltransferase FkbM" evidence="1">
    <location>
        <begin position="110"/>
        <end position="206"/>
    </location>
</feature>
<proteinExistence type="predicted"/>
<dbReference type="EMBL" id="JXXE01000498">
    <property type="protein sequence ID" value="KIZ38632.1"/>
    <property type="molecule type" value="Genomic_DNA"/>
</dbReference>
<sequence>MIAQPPIAFDRSTGILEGANALERLAACALVTGARISSTFSYRGYNRCANLLRKALPERDIAIKLSPDAVFVFPFGDGYWSKLLQPSFRYEIDIEVLFEGASDIDYTLIDCGANYGYWSVQVSSAPFGSRNVIAIEPSSANFAKLLTNAKLNGDRFVVLKSAIGAVPGVARLSGTKHEALSIAGNPDAEGEDVPVLTLDGLLDDGKIRAD</sequence>
<evidence type="ECO:0000313" key="2">
    <source>
        <dbReference type="EMBL" id="KIZ38632.1"/>
    </source>
</evidence>
<accession>A0A0D7EGE8</accession>
<dbReference type="PANTHER" id="PTHR34203:SF15">
    <property type="entry name" value="SLL1173 PROTEIN"/>
    <property type="match status" value="1"/>
</dbReference>
<protein>
    <submittedName>
        <fullName evidence="2">FkbM family methyltransferase</fullName>
    </submittedName>
</protein>
<organism evidence="2 3">
    <name type="scientific">Rhodopseudomonas palustris</name>
    <dbReference type="NCBI Taxonomy" id="1076"/>
    <lineage>
        <taxon>Bacteria</taxon>
        <taxon>Pseudomonadati</taxon>
        <taxon>Pseudomonadota</taxon>
        <taxon>Alphaproteobacteria</taxon>
        <taxon>Hyphomicrobiales</taxon>
        <taxon>Nitrobacteraceae</taxon>
        <taxon>Rhodopseudomonas</taxon>
    </lineage>
</organism>
<evidence type="ECO:0000259" key="1">
    <source>
        <dbReference type="Pfam" id="PF05050"/>
    </source>
</evidence>
<dbReference type="AlphaFoldDB" id="A0A0D7EGE8"/>
<evidence type="ECO:0000313" key="3">
    <source>
        <dbReference type="Proteomes" id="UP000032515"/>
    </source>
</evidence>
<dbReference type="Pfam" id="PF05050">
    <property type="entry name" value="Methyltransf_21"/>
    <property type="match status" value="1"/>
</dbReference>
<dbReference type="PANTHER" id="PTHR34203">
    <property type="entry name" value="METHYLTRANSFERASE, FKBM FAMILY PROTEIN"/>
    <property type="match status" value="1"/>
</dbReference>
<dbReference type="GO" id="GO:0032259">
    <property type="term" value="P:methylation"/>
    <property type="evidence" value="ECO:0007669"/>
    <property type="project" value="UniProtKB-KW"/>
</dbReference>
<dbReference type="Proteomes" id="UP000032515">
    <property type="component" value="Unassembled WGS sequence"/>
</dbReference>
<dbReference type="InterPro" id="IPR052514">
    <property type="entry name" value="SAM-dependent_MTase"/>
</dbReference>
<dbReference type="GO" id="GO:0008168">
    <property type="term" value="F:methyltransferase activity"/>
    <property type="evidence" value="ECO:0007669"/>
    <property type="project" value="UniProtKB-KW"/>
</dbReference>
<gene>
    <name evidence="2" type="ORF">OO17_22655</name>
</gene>
<reference evidence="2 3" key="1">
    <citation type="submission" date="2014-11" db="EMBL/GenBank/DDBJ databases">
        <title>Genomics and ecophysiology of heterotrophic nitrogen fixing bacteria isolated from estuarine surface water.</title>
        <authorList>
            <person name="Bentzon-Tilia M."/>
            <person name="Severin I."/>
            <person name="Hansen L.H."/>
            <person name="Riemann L."/>
        </authorList>
    </citation>
    <scope>NUCLEOTIDE SEQUENCE [LARGE SCALE GENOMIC DNA]</scope>
    <source>
        <strain evidence="2 3">BAL398</strain>
    </source>
</reference>